<dbReference type="InterPro" id="IPR052163">
    <property type="entry name" value="DGC-Regulatory_Protein"/>
</dbReference>
<dbReference type="InterPro" id="IPR003018">
    <property type="entry name" value="GAF"/>
</dbReference>
<gene>
    <name evidence="2" type="ORF">FHS81_001522</name>
</gene>
<dbReference type="Pfam" id="PF00990">
    <property type="entry name" value="GGDEF"/>
    <property type="match status" value="1"/>
</dbReference>
<dbReference type="CDD" id="cd01949">
    <property type="entry name" value="GGDEF"/>
    <property type="match status" value="1"/>
</dbReference>
<accession>A0A7W5Z3G1</accession>
<dbReference type="EMBL" id="JACICC010000003">
    <property type="protein sequence ID" value="MBB3809440.1"/>
    <property type="molecule type" value="Genomic_DNA"/>
</dbReference>
<evidence type="ECO:0000313" key="3">
    <source>
        <dbReference type="Proteomes" id="UP000537592"/>
    </source>
</evidence>
<dbReference type="SUPFAM" id="SSF55073">
    <property type="entry name" value="Nucleotide cyclase"/>
    <property type="match status" value="1"/>
</dbReference>
<name>A0A7W5Z3G1_9HYPH</name>
<dbReference type="SMART" id="SM00065">
    <property type="entry name" value="GAF"/>
    <property type="match status" value="1"/>
</dbReference>
<dbReference type="Gene3D" id="3.30.450.40">
    <property type="match status" value="1"/>
</dbReference>
<reference evidence="2 3" key="1">
    <citation type="submission" date="2020-08" db="EMBL/GenBank/DDBJ databases">
        <title>Genomic Encyclopedia of Type Strains, Phase IV (KMG-IV): sequencing the most valuable type-strain genomes for metagenomic binning, comparative biology and taxonomic classification.</title>
        <authorList>
            <person name="Goeker M."/>
        </authorList>
    </citation>
    <scope>NUCLEOTIDE SEQUENCE [LARGE SCALE GENOMIC DNA]</scope>
    <source>
        <strain evidence="2 3">DSM 28760</strain>
    </source>
</reference>
<dbReference type="SUPFAM" id="SSF55781">
    <property type="entry name" value="GAF domain-like"/>
    <property type="match status" value="1"/>
</dbReference>
<evidence type="ECO:0000313" key="2">
    <source>
        <dbReference type="EMBL" id="MBB3809440.1"/>
    </source>
</evidence>
<dbReference type="NCBIfam" id="TIGR00254">
    <property type="entry name" value="GGDEF"/>
    <property type="match status" value="1"/>
</dbReference>
<organism evidence="2 3">
    <name type="scientific">Pseudochelatococcus contaminans</name>
    <dbReference type="NCBI Taxonomy" id="1538103"/>
    <lineage>
        <taxon>Bacteria</taxon>
        <taxon>Pseudomonadati</taxon>
        <taxon>Pseudomonadota</taxon>
        <taxon>Alphaproteobacteria</taxon>
        <taxon>Hyphomicrobiales</taxon>
        <taxon>Chelatococcaceae</taxon>
        <taxon>Pseudochelatococcus</taxon>
    </lineage>
</organism>
<protein>
    <submittedName>
        <fullName evidence="2">Diguanylate cyclase</fullName>
        <ecNumber evidence="2">2.7.7.65</ecNumber>
    </submittedName>
</protein>
<dbReference type="InterPro" id="IPR000160">
    <property type="entry name" value="GGDEF_dom"/>
</dbReference>
<comment type="caution">
    <text evidence="2">The sequence shown here is derived from an EMBL/GenBank/DDBJ whole genome shotgun (WGS) entry which is preliminary data.</text>
</comment>
<sequence length="347" mass="38491">MFSQFVDTLRKEKSLEGAVRRFLGLIEFSTGLESAYLTHIDSSLHVQTILFARNTGSFVIPEGLSVPWGDTLCKRALDESCIFSDDVPGRWGDSKAARQLGVQTFASIPVHVDDSLYGTLCAASSRRKAIDSRNRRLLAVFSEVISMYLERELLLNQLTDANLQLEEVARVDPLTGLSNRRHLMAEMGRIWSFMRRENRPVLVAFIDLDGFKSINDQYGHDVGDEFLVAIAKRLKGAIRPYDLAARFGGDEFVVVSAIDADEDQPTTARESLRGRLEASTLGPFELPSLKLDYAGASVGIVDAAVNDLSPEQAVKRADEAMYMVKSRRRSLMAKDPRGACQPEGNAR</sequence>
<dbReference type="RefSeq" id="WP_183751542.1">
    <property type="nucleotide sequence ID" value="NZ_JACICC010000003.1"/>
</dbReference>
<dbReference type="GO" id="GO:0052621">
    <property type="term" value="F:diguanylate cyclase activity"/>
    <property type="evidence" value="ECO:0007669"/>
    <property type="project" value="UniProtKB-EC"/>
</dbReference>
<proteinExistence type="predicted"/>
<dbReference type="PANTHER" id="PTHR46663:SF4">
    <property type="entry name" value="DIGUANYLATE CYCLASE DGCT-RELATED"/>
    <property type="match status" value="1"/>
</dbReference>
<dbReference type="InterPro" id="IPR043128">
    <property type="entry name" value="Rev_trsase/Diguanyl_cyclase"/>
</dbReference>
<dbReference type="Pfam" id="PF13185">
    <property type="entry name" value="GAF_2"/>
    <property type="match status" value="1"/>
</dbReference>
<keyword evidence="2" id="KW-0548">Nucleotidyltransferase</keyword>
<dbReference type="SMART" id="SM00267">
    <property type="entry name" value="GGDEF"/>
    <property type="match status" value="1"/>
</dbReference>
<keyword evidence="3" id="KW-1185">Reference proteome</keyword>
<evidence type="ECO:0000259" key="1">
    <source>
        <dbReference type="PROSITE" id="PS50887"/>
    </source>
</evidence>
<dbReference type="AlphaFoldDB" id="A0A7W5Z3G1"/>
<dbReference type="PANTHER" id="PTHR46663">
    <property type="entry name" value="DIGUANYLATE CYCLASE DGCT-RELATED"/>
    <property type="match status" value="1"/>
</dbReference>
<dbReference type="Gene3D" id="3.30.70.270">
    <property type="match status" value="1"/>
</dbReference>
<keyword evidence="2" id="KW-0808">Transferase</keyword>
<dbReference type="InterPro" id="IPR029016">
    <property type="entry name" value="GAF-like_dom_sf"/>
</dbReference>
<dbReference type="PROSITE" id="PS50887">
    <property type="entry name" value="GGDEF"/>
    <property type="match status" value="1"/>
</dbReference>
<dbReference type="InterPro" id="IPR029787">
    <property type="entry name" value="Nucleotide_cyclase"/>
</dbReference>
<dbReference type="Proteomes" id="UP000537592">
    <property type="component" value="Unassembled WGS sequence"/>
</dbReference>
<feature type="domain" description="GGDEF" evidence="1">
    <location>
        <begin position="199"/>
        <end position="336"/>
    </location>
</feature>
<dbReference type="EC" id="2.7.7.65" evidence="2"/>